<dbReference type="SMART" id="SM00181">
    <property type="entry name" value="EGF"/>
    <property type="match status" value="19"/>
</dbReference>
<dbReference type="Proteomes" id="UP001634394">
    <property type="component" value="Unassembled WGS sequence"/>
</dbReference>
<organism evidence="4 5">
    <name type="scientific">Sinanodonta woodiana</name>
    <name type="common">Chinese pond mussel</name>
    <name type="synonym">Anodonta woodiana</name>
    <dbReference type="NCBI Taxonomy" id="1069815"/>
    <lineage>
        <taxon>Eukaryota</taxon>
        <taxon>Metazoa</taxon>
        <taxon>Spiralia</taxon>
        <taxon>Lophotrochozoa</taxon>
        <taxon>Mollusca</taxon>
        <taxon>Bivalvia</taxon>
        <taxon>Autobranchia</taxon>
        <taxon>Heteroconchia</taxon>
        <taxon>Palaeoheterodonta</taxon>
        <taxon>Unionida</taxon>
        <taxon>Unionoidea</taxon>
        <taxon>Unionidae</taxon>
        <taxon>Unioninae</taxon>
        <taxon>Sinanodonta</taxon>
    </lineage>
</organism>
<evidence type="ECO:0000313" key="5">
    <source>
        <dbReference type="Proteomes" id="UP001634394"/>
    </source>
</evidence>
<dbReference type="SMART" id="SM00208">
    <property type="entry name" value="TNFR"/>
    <property type="match status" value="19"/>
</dbReference>
<gene>
    <name evidence="4" type="ORF">ACJMK2_035180</name>
</gene>
<keyword evidence="1" id="KW-1015">Disulfide bond</keyword>
<dbReference type="InterPro" id="IPR001368">
    <property type="entry name" value="TNFR/NGFR_Cys_rich_reg"/>
</dbReference>
<reference evidence="4 5" key="1">
    <citation type="submission" date="2024-11" db="EMBL/GenBank/DDBJ databases">
        <title>Chromosome-level genome assembly of the freshwater bivalve Anodonta woodiana.</title>
        <authorList>
            <person name="Chen X."/>
        </authorList>
    </citation>
    <scope>NUCLEOTIDE SEQUENCE [LARGE SCALE GENOMIC DNA]</scope>
    <source>
        <strain evidence="4">MN2024</strain>
        <tissue evidence="4">Gills</tissue>
    </source>
</reference>
<dbReference type="InterPro" id="IPR000742">
    <property type="entry name" value="EGF"/>
</dbReference>
<accession>A0ABD3WU20</accession>
<dbReference type="InterPro" id="IPR006212">
    <property type="entry name" value="Furin_repeat"/>
</dbReference>
<feature type="disulfide bond" evidence="1">
    <location>
        <begin position="2432"/>
        <end position="2441"/>
    </location>
</feature>
<keyword evidence="5" id="KW-1185">Reference proteome</keyword>
<dbReference type="SMART" id="SM01411">
    <property type="entry name" value="Ephrin_rec_like"/>
    <property type="match status" value="43"/>
</dbReference>
<keyword evidence="1" id="KW-0245">EGF-like domain</keyword>
<dbReference type="Pfam" id="PF07699">
    <property type="entry name" value="Ephrin_rec_like"/>
    <property type="match status" value="41"/>
</dbReference>
<name>A0ABD3WU20_SINWO</name>
<evidence type="ECO:0000256" key="1">
    <source>
        <dbReference type="PROSITE-ProRule" id="PRU00076"/>
    </source>
</evidence>
<sequence length="2570" mass="271223">MTKKEEFKIANILNPAICSSGFYRTTGGSCQACPIGTYQSSAEQTSCISCPSGTSTNQIGSTSVAQCVGICSAGFYLTTQGNCQICPVGTYQPSSGQTSCISCQSGTITLQTGSTSSSQCVAICSSGFFRNTNGNCQACPVGTYQTSTEQTSCISCPSGTTTNQVGSTLQTQCVGLCPAGYFLHALGFCQPCALGTYQPSSGQMFCISCQSGTITLQTASVSSTQCVAICSSGFYRTTGGSCQACPIGTYQSSTEKTSCITCPSGTTTNQIASTSRAQCVAICSAGYFLNTQGNCQVCSIATYQPSSGQTTCISCPFGTITLQTGSISSAQCVVICNPGFFRYANGTCQACPLGTYQSSTEQLTCISCPSGTTTNQVSSTSQAQCVGICSAGFFINTQGSCQTCPVGTYQSSSGQTSCISCQTGTITLQTGATNFTQCVAICASGFFRATSGNCQACPVGTYQPNVEQSFCLSCPSGTTTNQVSSVSQVQCVAICTAGFYINSMGNCQSCAIGTYQPSTGQTSCISCPTGTITLQIGSSSSAQCVATCSSGFFRNTSGICQACPLGTYQPNTEQYSCISCPSGTTTNQIASSFQTLCIAICTAGFFTSSPGNCLVCPVGTYQPLSGQTNCISCQSGTITLQTGSTSFAQCVAMCSPGFFRTTSGNCQVCPIGTYQPNTEQYSCIPCANGTSTNQVASISQTQCVAICSPGLFINTMGNCQPCPLGTYQPSSGQSSCIPCQTGTLTLQTGSSSSLQCVAVCSPGFFRSTNNTCQACPGGTYQPGTEQSSCISCPSGTSTNQIASTSQAQCIAICLAGYFINSLGNCQSCPTGTFQPSTGQSSCISCQSGTITLQAGSTSSSQCVAMCVSGFYRDINGNCQSCPIGTYQPNTEQYFCLSCPAGTSTNQVASVSQTQCISTGCTAGSYLPPGGTVCQTCPVGTYQAFANATSCILCGIGTYSASQGQTSCTQCPAGSYQSNPGSTFCLPCASGQYQTFVGQSFCTPCPIGTYKSQTGQGACTPCPTGQTTNGIGSTSSSDCFQVTVCNVGSYLDLTNNVCRQCEIGFYQDQSNSTSCKSCGSGRITLNRGAPSDLYCLVPCVPGKYHTGNINTAVCADCPIGQYQPISGQQACLNCASDKTTYFTGSTVCYNICPAGSFFSAASLSCQLCSSGTYQPFTGRTECFNCPQGYVSTTGATQCQVFCSAGQRIDSVTNQCVPCDIGTYQPATSQSTCISCGSPDNWITNRTGSTSISDCRYFCPSGYYQVGTTSCGPCPTGTYKDNTIDRFGSCQQCPYQTTTSGTGATSLAFCTVYLCPAGTFWSTTQSSCQVCPIGTYQPSTGTTDCIRCTSPRTTRTTGSTSANQCVLICQRGYFHNSTVDTCLPCAVGFYQDVTDQTFCKACSYAYTTNTLASVSINDCIEICRSGLQYTSTGQCEACPRGTYRTSGAGVIACQSCPNGFITLGTGASSILECSIAACSPGTYRTVSNICESCPIGTYQPNYYQDSCLSCGLSTNWLTDQVGSVRQDQCRFFCPSGYVITVNNTCDSCPLGFYKDNRISRFSLCIQCPNNTLTSNRGSTSINDCILAQCPAGYERDNTLSGCIACALGYYQPSVNQNDCIQCPPSYSTYGLASTSSTDCQHYCPSGQDLQNNLCVTCPRGYYKDNTISLFTTCTRCPVNYVTTATGATLLTDCSVRDCPAGTRRNLNDTGCIDCEVGSYQPNPYQRSCIQCAPGYSTRTTRSTSLSQCERFCPPGTELITSTNQCNPCSVGFYSASGFNPVCVPCPLGFLTANTGAVSVSDCNIVACDMGTYRDVASNTCRLCAIGEYQDRKYQTSCTSCGVLVPTLLWRTNQTGSTSSYDCIYYCPSGYELRADGKCYICSPGLYKDNNINILSMCTVCPDGKVTPGEGAISQSLCTIRDCPAGFFANVNVDRCTPCGFATYQPVRNQTNCINCPAGTSTKQTGSTSVTECLPYCQSGYERVSNNATGCQACRQGFYKDNNLGIYSLCTQCPANFTTNRTAAVSSAECNIRMCPVGYYINQINQCALCPKGTYQDQMFQTLCVPCGPGQTTDSAGSDSITDCYQVLCPPGQQFLNGVCQPCEIGYYKSGTNADRCQSCSLGFITLTRGSISSTDCSIPACMTGQYLFTSTSIMECRTCPIGTYQDAIWQRECKPCQTGYTTVNMGSVNADACVVECLDGQERSNVTGLCYPCPIGTYRKVGLNPKCTLCPSGLLTSARGSITDADCVLSPCKKGYRYLLQTQLCEICPRGMYQPDDGKFTCNDCPVDRYYTSREGAISATECRSPCLAGQGFNLNTQVCFDCPLGSYQPNVSSFICIGCPIGRMYTAYTGSTREADCLNFCGASSRNGCSLNATCTDDSSVDGYTCACNRFYTDTGVLRNLKPGRVCINQCDAGYCLNSGVCTLTDSGPVCSCNDWYRGDKCQERLLAENIENDKSKWIIPLVVVVVVVILIVIAIIICCCFRDRCKPREKPIRTSQFLDSQPIVQESYGYIAPAPKMMYAVSTVPALTYEPSNSVIFRDGTLRSGPELVYDNPAYHRINRRSGDIAIYEA</sequence>
<dbReference type="SMART" id="SM00261">
    <property type="entry name" value="FU"/>
    <property type="match status" value="22"/>
</dbReference>
<keyword evidence="2" id="KW-0812">Transmembrane</keyword>
<protein>
    <recommendedName>
        <fullName evidence="3">EGF-like domain-containing protein</fullName>
    </recommendedName>
</protein>
<dbReference type="SUPFAM" id="SSF57184">
    <property type="entry name" value="Growth factor receptor domain"/>
    <property type="match status" value="17"/>
</dbReference>
<feature type="transmembrane region" description="Helical" evidence="2">
    <location>
        <begin position="2457"/>
        <end position="2481"/>
    </location>
</feature>
<dbReference type="SUPFAM" id="SSF57196">
    <property type="entry name" value="EGF/Laminin"/>
    <property type="match status" value="1"/>
</dbReference>
<dbReference type="InterPro" id="IPR009030">
    <property type="entry name" value="Growth_fac_rcpt_cys_sf"/>
</dbReference>
<evidence type="ECO:0000259" key="3">
    <source>
        <dbReference type="PROSITE" id="PS50026"/>
    </source>
</evidence>
<dbReference type="InterPro" id="IPR011641">
    <property type="entry name" value="Tyr-kin_ephrin_A/B_rcpt-like"/>
</dbReference>
<dbReference type="PANTHER" id="PTHR24046">
    <property type="entry name" value="SIGNAL PEPTIDE, CUB AND EGF-LIKE DOMAIN-CONTAINING"/>
    <property type="match status" value="1"/>
</dbReference>
<keyword evidence="2" id="KW-0472">Membrane</keyword>
<dbReference type="Gene3D" id="2.10.50.10">
    <property type="entry name" value="Tumor Necrosis Factor Receptor, subunit A, domain 2"/>
    <property type="match status" value="42"/>
</dbReference>
<comment type="caution">
    <text evidence="4">The sequence shown here is derived from an EMBL/GenBank/DDBJ whole genome shotgun (WGS) entry which is preliminary data.</text>
</comment>
<dbReference type="PROSITE" id="PS50026">
    <property type="entry name" value="EGF_3"/>
    <property type="match status" value="1"/>
</dbReference>
<dbReference type="EMBL" id="JBJQND010000005">
    <property type="protein sequence ID" value="KAL3877479.1"/>
    <property type="molecule type" value="Genomic_DNA"/>
</dbReference>
<comment type="caution">
    <text evidence="1">Lacks conserved residue(s) required for the propagation of feature annotation.</text>
</comment>
<evidence type="ECO:0000256" key="2">
    <source>
        <dbReference type="SAM" id="Phobius"/>
    </source>
</evidence>
<dbReference type="InterPro" id="IPR052071">
    <property type="entry name" value="SCUB_EGF-like_domain"/>
</dbReference>
<proteinExistence type="predicted"/>
<dbReference type="PANTHER" id="PTHR24046:SF5">
    <property type="entry name" value="EGF-LIKE DOMAIN-CONTAINING PROTEIN"/>
    <property type="match status" value="1"/>
</dbReference>
<feature type="domain" description="EGF-like" evidence="3">
    <location>
        <begin position="2407"/>
        <end position="2442"/>
    </location>
</feature>
<dbReference type="PROSITE" id="PS00022">
    <property type="entry name" value="EGF_1"/>
    <property type="match status" value="1"/>
</dbReference>
<keyword evidence="2" id="KW-1133">Transmembrane helix</keyword>
<evidence type="ECO:0000313" key="4">
    <source>
        <dbReference type="EMBL" id="KAL3877479.1"/>
    </source>
</evidence>